<evidence type="ECO:0000256" key="5">
    <source>
        <dbReference type="ARBA" id="ARBA00022840"/>
    </source>
</evidence>
<dbReference type="InterPro" id="IPR010285">
    <property type="entry name" value="DNA_helicase_pif1-like_DEAD"/>
</dbReference>
<dbReference type="InterPro" id="IPR049163">
    <property type="entry name" value="Pif1-like_2B_dom"/>
</dbReference>
<evidence type="ECO:0000256" key="1">
    <source>
        <dbReference type="ARBA" id="ARBA00022741"/>
    </source>
</evidence>
<evidence type="ECO:0000313" key="12">
    <source>
        <dbReference type="EMBL" id="CAE0718772.1"/>
    </source>
</evidence>
<evidence type="ECO:0000256" key="3">
    <source>
        <dbReference type="ARBA" id="ARBA00022801"/>
    </source>
</evidence>
<evidence type="ECO:0000256" key="8">
    <source>
        <dbReference type="ARBA" id="ARBA00023235"/>
    </source>
</evidence>
<dbReference type="PANTHER" id="PTHR47642">
    <property type="entry name" value="ATP-DEPENDENT DNA HELICASE"/>
    <property type="match status" value="1"/>
</dbReference>
<protein>
    <recommendedName>
        <fullName evidence="9">ATP-dependent DNA helicase</fullName>
        <ecNumber evidence="9">5.6.2.3</ecNumber>
    </recommendedName>
</protein>
<dbReference type="GO" id="GO:0016787">
    <property type="term" value="F:hydrolase activity"/>
    <property type="evidence" value="ECO:0007669"/>
    <property type="project" value="UniProtKB-KW"/>
</dbReference>
<feature type="region of interest" description="Disordered" evidence="10">
    <location>
        <begin position="1"/>
        <end position="22"/>
    </location>
</feature>
<evidence type="ECO:0000256" key="6">
    <source>
        <dbReference type="ARBA" id="ARBA00023125"/>
    </source>
</evidence>
<evidence type="ECO:0000256" key="9">
    <source>
        <dbReference type="RuleBase" id="RU363044"/>
    </source>
</evidence>
<feature type="compositionally biased region" description="Low complexity" evidence="10">
    <location>
        <begin position="171"/>
        <end position="180"/>
    </location>
</feature>
<comment type="catalytic activity">
    <reaction evidence="9">
        <text>ATP + H2O = ADP + phosphate + H(+)</text>
        <dbReference type="Rhea" id="RHEA:13065"/>
        <dbReference type="ChEBI" id="CHEBI:15377"/>
        <dbReference type="ChEBI" id="CHEBI:15378"/>
        <dbReference type="ChEBI" id="CHEBI:30616"/>
        <dbReference type="ChEBI" id="CHEBI:43474"/>
        <dbReference type="ChEBI" id="CHEBI:456216"/>
        <dbReference type="EC" id="5.6.2.3"/>
    </reaction>
</comment>
<keyword evidence="2 9" id="KW-0227">DNA damage</keyword>
<feature type="region of interest" description="Disordered" evidence="10">
    <location>
        <begin position="223"/>
        <end position="275"/>
    </location>
</feature>
<evidence type="ECO:0000256" key="10">
    <source>
        <dbReference type="SAM" id="MobiDB-lite"/>
    </source>
</evidence>
<dbReference type="SMART" id="SM00382">
    <property type="entry name" value="AAA"/>
    <property type="match status" value="1"/>
</dbReference>
<dbReference type="InterPro" id="IPR051055">
    <property type="entry name" value="PIF1_helicase"/>
</dbReference>
<evidence type="ECO:0000256" key="4">
    <source>
        <dbReference type="ARBA" id="ARBA00022806"/>
    </source>
</evidence>
<organism evidence="12">
    <name type="scientific">Pseudo-nitzschia australis</name>
    <dbReference type="NCBI Taxonomy" id="44445"/>
    <lineage>
        <taxon>Eukaryota</taxon>
        <taxon>Sar</taxon>
        <taxon>Stramenopiles</taxon>
        <taxon>Ochrophyta</taxon>
        <taxon>Bacillariophyta</taxon>
        <taxon>Bacillariophyceae</taxon>
        <taxon>Bacillariophycidae</taxon>
        <taxon>Bacillariales</taxon>
        <taxon>Bacillariaceae</taxon>
        <taxon>Pseudo-nitzschia</taxon>
    </lineage>
</organism>
<evidence type="ECO:0000256" key="7">
    <source>
        <dbReference type="ARBA" id="ARBA00023204"/>
    </source>
</evidence>
<dbReference type="Pfam" id="PF05970">
    <property type="entry name" value="PIF1"/>
    <property type="match status" value="1"/>
</dbReference>
<evidence type="ECO:0000259" key="11">
    <source>
        <dbReference type="SMART" id="SM00382"/>
    </source>
</evidence>
<keyword evidence="1 9" id="KW-0547">Nucleotide-binding</keyword>
<feature type="compositionally biased region" description="Basic residues" evidence="10">
    <location>
        <begin position="181"/>
        <end position="200"/>
    </location>
</feature>
<keyword evidence="3 9" id="KW-0378">Hydrolase</keyword>
<dbReference type="GO" id="GO:0005524">
    <property type="term" value="F:ATP binding"/>
    <property type="evidence" value="ECO:0007669"/>
    <property type="project" value="UniProtKB-KW"/>
</dbReference>
<accession>A0A7S4EK39</accession>
<comment type="similarity">
    <text evidence="9">Belongs to the helicase family.</text>
</comment>
<keyword evidence="6" id="KW-0238">DNA-binding</keyword>
<proteinExistence type="inferred from homology"/>
<reference evidence="12" key="1">
    <citation type="submission" date="2021-01" db="EMBL/GenBank/DDBJ databases">
        <authorList>
            <person name="Corre E."/>
            <person name="Pelletier E."/>
            <person name="Niang G."/>
            <person name="Scheremetjew M."/>
            <person name="Finn R."/>
            <person name="Kale V."/>
            <person name="Holt S."/>
            <person name="Cochrane G."/>
            <person name="Meng A."/>
            <person name="Brown T."/>
            <person name="Cohen L."/>
        </authorList>
    </citation>
    <scope>NUCLEOTIDE SEQUENCE</scope>
    <source>
        <strain evidence="12">10249 10 AB</strain>
    </source>
</reference>
<evidence type="ECO:0000256" key="2">
    <source>
        <dbReference type="ARBA" id="ARBA00022763"/>
    </source>
</evidence>
<dbReference type="InterPro" id="IPR027417">
    <property type="entry name" value="P-loop_NTPase"/>
</dbReference>
<keyword evidence="4 9" id="KW-0347">Helicase</keyword>
<dbReference type="GO" id="GO:0006281">
    <property type="term" value="P:DNA repair"/>
    <property type="evidence" value="ECO:0007669"/>
    <property type="project" value="UniProtKB-KW"/>
</dbReference>
<feature type="region of interest" description="Disordered" evidence="10">
    <location>
        <begin position="109"/>
        <end position="207"/>
    </location>
</feature>
<dbReference type="GO" id="GO:0000723">
    <property type="term" value="P:telomere maintenance"/>
    <property type="evidence" value="ECO:0007669"/>
    <property type="project" value="InterPro"/>
</dbReference>
<gene>
    <name evidence="12" type="ORF">PAUS00366_LOCUS11526</name>
</gene>
<feature type="compositionally biased region" description="Basic and acidic residues" evidence="10">
    <location>
        <begin position="266"/>
        <end position="275"/>
    </location>
</feature>
<dbReference type="PANTHER" id="PTHR47642:SF5">
    <property type="entry name" value="ATP-DEPENDENT DNA HELICASE"/>
    <property type="match status" value="1"/>
</dbReference>
<sequence length="855" mass="96092">MNPFFERRKRNNPYAKDRSGSERGGGCYAIANQFSSVSGIYFSQEEAKQQILEGTSASDRTKANAVGFQKFDKVKDAEIFLRDRGFAPTIQSGGWISARDRKPILYSSTNQTANNTSHGNNSHLHAHVTPTNSTTHTTSRSVSTSSNSQQLWSNHESQRDRAHVTNRHQQQRQLQRQLQQQHHHHHQPYHHHHHHHHHTHSSQPVISIDSSPESVVAVLAQSSRYFKQQKPEPSRKRQKRQRARSDSGSSISLVNDDLGDVQNDDTSDKNDEKEYSFCSPAEQATPEFDAVQQRAIDAALLGKNVFLTGVAGTGKSLVTKKIVEGAKNLRKEVAVAAPTGVAAVNLGPELGAQTVHSLAGVGVPQTASGFEKMLAPWTVKKWKKIEVLVLDEIGMLGADFLDWMDVYVRKARKKPLEAFGGIQLIFVGDFAQLGPIPGRGNSLRNKAFDPDQPGADCLMSVSECAAYAFQTVLWREADFHHVHLRKVYRQKNKDFQLALMDIREAKADSQRVKNLVGICSTPLNSRQGLKIPEGIKPTILYCTNRNVDKENFENLAKLSDRGKLFEAIDDTSISGDVNLAGRDTVNRMLAKNSFFKDCSASKKIHIKVGAQVMLLQNLDLKQGLVNGSRGVVEKFALCPVVKDIIRGEEQLIGPSDIDMFPGCRFEDLKFNQKTDFEGKIWRICRFDRYPLVRFVNNVSRVIVPETFERSLYRQGKCMRKQIPLRLAWALTIHKSQGATLDYVVCDLQGCFTSGQAYVALSRARSMQGLQIKNFSSKNVTADPLVEAFYDALDRHDMRNFLDEQAGLWWFPILKSPSWLKMFQYASSKTARVNAEQFRSWVAEYKPFEGYGGWGS</sequence>
<feature type="compositionally biased region" description="Low complexity" evidence="10">
    <location>
        <begin position="127"/>
        <end position="148"/>
    </location>
</feature>
<feature type="compositionally biased region" description="Polar residues" evidence="10">
    <location>
        <begin position="109"/>
        <end position="123"/>
    </location>
</feature>
<dbReference type="AlphaFoldDB" id="A0A7S4EK39"/>
<comment type="cofactor">
    <cofactor evidence="9">
        <name>Mg(2+)</name>
        <dbReference type="ChEBI" id="CHEBI:18420"/>
    </cofactor>
</comment>
<feature type="domain" description="AAA+ ATPase" evidence="11">
    <location>
        <begin position="301"/>
        <end position="458"/>
    </location>
</feature>
<dbReference type="EC" id="5.6.2.3" evidence="9"/>
<keyword evidence="8" id="KW-0413">Isomerase</keyword>
<dbReference type="SUPFAM" id="SSF52540">
    <property type="entry name" value="P-loop containing nucleoside triphosphate hydrolases"/>
    <property type="match status" value="2"/>
</dbReference>
<dbReference type="GO" id="GO:0006310">
    <property type="term" value="P:DNA recombination"/>
    <property type="evidence" value="ECO:0007669"/>
    <property type="project" value="UniProtKB-KW"/>
</dbReference>
<name>A0A7S4EK39_9STRA</name>
<keyword evidence="9" id="KW-0233">DNA recombination</keyword>
<dbReference type="Pfam" id="PF21530">
    <property type="entry name" value="Pif1_2B_dom"/>
    <property type="match status" value="1"/>
</dbReference>
<dbReference type="GO" id="GO:0043139">
    <property type="term" value="F:5'-3' DNA helicase activity"/>
    <property type="evidence" value="ECO:0007669"/>
    <property type="project" value="UniProtKB-EC"/>
</dbReference>
<dbReference type="EMBL" id="HBIX01015897">
    <property type="protein sequence ID" value="CAE0718772.1"/>
    <property type="molecule type" value="Transcribed_RNA"/>
</dbReference>
<keyword evidence="7 9" id="KW-0234">DNA repair</keyword>
<dbReference type="Gene3D" id="3.40.50.300">
    <property type="entry name" value="P-loop containing nucleotide triphosphate hydrolases"/>
    <property type="match status" value="2"/>
</dbReference>
<dbReference type="CDD" id="cd18809">
    <property type="entry name" value="SF1_C_RecD"/>
    <property type="match status" value="1"/>
</dbReference>
<keyword evidence="5 9" id="KW-0067">ATP-binding</keyword>
<dbReference type="InterPro" id="IPR003593">
    <property type="entry name" value="AAA+_ATPase"/>
</dbReference>